<accession>A0ABM7R4U0</accession>
<reference evidence="1 2" key="1">
    <citation type="submission" date="2021-05" db="EMBL/GenBank/DDBJ databases">
        <title>Complete Genome Sequence of Stenotrophomonas pavanii strain Y.</title>
        <authorList>
            <person name="Dohra H."/>
            <person name="Mohad Din A.R.J."/>
            <person name="Suzuki K."/>
            <person name="Fatma A."/>
            <person name="Honjyo M."/>
            <person name="Nishimura T."/>
            <person name="Moriuch R."/>
            <person name="Masuda K."/>
            <person name="Minoura A."/>
            <person name="Tashiro Y."/>
            <person name="Futamata H."/>
        </authorList>
    </citation>
    <scope>NUCLEOTIDE SEQUENCE [LARGE SCALE GENOMIC DNA]</scope>
    <source>
        <strain evidence="2">Y</strain>
    </source>
</reference>
<gene>
    <name evidence="1" type="ORF">STNY_R35710</name>
</gene>
<protein>
    <submittedName>
        <fullName evidence="1">Uncharacterized protein</fullName>
    </submittedName>
</protein>
<dbReference type="EMBL" id="AP024684">
    <property type="protein sequence ID" value="BCX45351.1"/>
    <property type="molecule type" value="Genomic_DNA"/>
</dbReference>
<sequence length="142" mass="15388">MPCPYPSIALLRGRHHITALLFCLCCAGCIADRPSAPDIKRLSEEAASSPEVQDLTRHYRSALERAMAQEGVLEGFSCGLSICIGLVRSGSLAGHETWSRRFASDAAAPTYSYADASEDSRMGYENRFIFSTDPALRAISGN</sequence>
<name>A0ABM7R4U0_9GAMM</name>
<evidence type="ECO:0000313" key="2">
    <source>
        <dbReference type="Proteomes" id="UP000825066"/>
    </source>
</evidence>
<evidence type="ECO:0000313" key="1">
    <source>
        <dbReference type="EMBL" id="BCX45351.1"/>
    </source>
</evidence>
<dbReference type="RefSeq" id="WP_130768671.1">
    <property type="nucleotide sequence ID" value="NZ_AP024684.1"/>
</dbReference>
<proteinExistence type="predicted"/>
<dbReference type="Proteomes" id="UP000825066">
    <property type="component" value="Chromosome"/>
</dbReference>
<organism evidence="1 2">
    <name type="scientific">Stenotrophomonas pavanii</name>
    <dbReference type="NCBI Taxonomy" id="487698"/>
    <lineage>
        <taxon>Bacteria</taxon>
        <taxon>Pseudomonadati</taxon>
        <taxon>Pseudomonadota</taxon>
        <taxon>Gammaproteobacteria</taxon>
        <taxon>Lysobacterales</taxon>
        <taxon>Lysobacteraceae</taxon>
        <taxon>Stenotrophomonas</taxon>
    </lineage>
</organism>
<keyword evidence="2" id="KW-1185">Reference proteome</keyword>